<evidence type="ECO:0000256" key="5">
    <source>
        <dbReference type="ARBA" id="ARBA00022801"/>
    </source>
</evidence>
<feature type="active site" evidence="6">
    <location>
        <position position="108"/>
    </location>
</feature>
<dbReference type="GO" id="GO:0006508">
    <property type="term" value="P:proteolysis"/>
    <property type="evidence" value="ECO:0007669"/>
    <property type="project" value="UniProtKB-KW"/>
</dbReference>
<keyword evidence="4" id="KW-0833">Ubl conjugation pathway</keyword>
<dbReference type="GO" id="GO:0016579">
    <property type="term" value="P:protein deubiquitination"/>
    <property type="evidence" value="ECO:0007669"/>
    <property type="project" value="InterPro"/>
</dbReference>
<dbReference type="GO" id="GO:0004843">
    <property type="term" value="F:cysteine-type deubiquitinase activity"/>
    <property type="evidence" value="ECO:0007669"/>
    <property type="project" value="UniProtKB-EC"/>
</dbReference>
<dbReference type="Gene3D" id="3.90.70.40">
    <property type="match status" value="1"/>
</dbReference>
<comment type="catalytic activity">
    <reaction evidence="1">
        <text>Thiol-dependent hydrolysis of ester, thioester, amide, peptide and isopeptide bonds formed by the C-terminal Gly of ubiquitin (a 76-residue protein attached to proteins as an intracellular targeting signal).</text>
        <dbReference type="EC" id="3.4.19.12"/>
    </reaction>
</comment>
<dbReference type="Pfam" id="PF02099">
    <property type="entry name" value="Josephin"/>
    <property type="match status" value="1"/>
</dbReference>
<dbReference type="AlphaFoldDB" id="A0A0K0D6V3"/>
<reference evidence="9" key="2">
    <citation type="submission" date="2017-02" db="UniProtKB">
        <authorList>
            <consortium name="WormBaseParasite"/>
        </authorList>
    </citation>
    <scope>IDENTIFICATION</scope>
</reference>
<organism evidence="8 9">
    <name type="scientific">Angiostrongylus cantonensis</name>
    <name type="common">Rat lungworm</name>
    <dbReference type="NCBI Taxonomy" id="6313"/>
    <lineage>
        <taxon>Eukaryota</taxon>
        <taxon>Metazoa</taxon>
        <taxon>Ecdysozoa</taxon>
        <taxon>Nematoda</taxon>
        <taxon>Chromadorea</taxon>
        <taxon>Rhabditida</taxon>
        <taxon>Rhabditina</taxon>
        <taxon>Rhabditomorpha</taxon>
        <taxon>Strongyloidea</taxon>
        <taxon>Metastrongylidae</taxon>
        <taxon>Angiostrongylus</taxon>
    </lineage>
</organism>
<dbReference type="PROSITE" id="PS50957">
    <property type="entry name" value="JOSEPHIN"/>
    <property type="match status" value="1"/>
</dbReference>
<dbReference type="PANTHER" id="PTHR13291:SF0">
    <property type="entry name" value="JOSEPHIN-LIKE PROTEIN"/>
    <property type="match status" value="1"/>
</dbReference>
<evidence type="ECO:0000256" key="1">
    <source>
        <dbReference type="ARBA" id="ARBA00000707"/>
    </source>
</evidence>
<dbReference type="Proteomes" id="UP000035642">
    <property type="component" value="Unassembled WGS sequence"/>
</dbReference>
<feature type="domain" description="Josephin" evidence="7">
    <location>
        <begin position="1"/>
        <end position="168"/>
    </location>
</feature>
<dbReference type="SMART" id="SM01246">
    <property type="entry name" value="Josephin"/>
    <property type="match status" value="1"/>
</dbReference>
<evidence type="ECO:0000256" key="3">
    <source>
        <dbReference type="ARBA" id="ARBA00022670"/>
    </source>
</evidence>
<name>A0A0K0D6V3_ANGCA</name>
<protein>
    <recommendedName>
        <fullName evidence="2">ubiquitinyl hydrolase 1</fullName>
        <ecNumber evidence="2">3.4.19.12</ecNumber>
    </recommendedName>
</protein>
<dbReference type="InterPro" id="IPR006155">
    <property type="entry name" value="Josephin"/>
</dbReference>
<evidence type="ECO:0000256" key="6">
    <source>
        <dbReference type="PROSITE-ProRule" id="PRU00331"/>
    </source>
</evidence>
<evidence type="ECO:0000313" key="8">
    <source>
        <dbReference type="Proteomes" id="UP000035642"/>
    </source>
</evidence>
<evidence type="ECO:0000256" key="2">
    <source>
        <dbReference type="ARBA" id="ARBA00012759"/>
    </source>
</evidence>
<dbReference type="InterPro" id="IPR040053">
    <property type="entry name" value="JOSD1/2"/>
</dbReference>
<evidence type="ECO:0000259" key="7">
    <source>
        <dbReference type="PROSITE" id="PS50957"/>
    </source>
</evidence>
<feature type="active site" evidence="6">
    <location>
        <position position="124"/>
    </location>
</feature>
<proteinExistence type="predicted"/>
<dbReference type="EC" id="3.4.19.12" evidence="2"/>
<dbReference type="STRING" id="6313.A0A0K0D6V3"/>
<keyword evidence="8" id="KW-1185">Reference proteome</keyword>
<reference evidence="8" key="1">
    <citation type="submission" date="2012-09" db="EMBL/GenBank/DDBJ databases">
        <authorList>
            <person name="Martin A.A."/>
        </authorList>
    </citation>
    <scope>NUCLEOTIDE SEQUENCE</scope>
</reference>
<feature type="active site" evidence="6">
    <location>
        <position position="11"/>
    </location>
</feature>
<evidence type="ECO:0000313" key="9">
    <source>
        <dbReference type="WBParaSite" id="ACAC_0000579801-mRNA-1"/>
    </source>
</evidence>
<keyword evidence="5 6" id="KW-0378">Hydrolase</keyword>
<dbReference type="WBParaSite" id="ACAC_0000579801-mRNA-1">
    <property type="protein sequence ID" value="ACAC_0000579801-mRNA-1"/>
    <property type="gene ID" value="ACAC_0000579801"/>
</dbReference>
<evidence type="ECO:0000256" key="4">
    <source>
        <dbReference type="ARBA" id="ARBA00022786"/>
    </source>
</evidence>
<sequence>MYHERQSRQMCLVHALNALFQKPQFTSHSLDEICYALNGNRWFNPHRSFFGLGNYDVNVLMSALDKYDFKVSKGLVRMPVERIRFENLHAVIVNVPTKSYLPLWRGRHWYTILRQGDGKFVNLDSKLSQPEEIPDIPEHCRSLLNKSHEGNQLFLVGKCDPSLFLLPE</sequence>
<keyword evidence="3" id="KW-0645">Protease</keyword>
<accession>A0A0K0D6V3</accession>
<dbReference type="PANTHER" id="PTHR13291">
    <property type="entry name" value="JOSEPHIN 1, 2"/>
    <property type="match status" value="1"/>
</dbReference>